<proteinExistence type="inferred from homology"/>
<dbReference type="Proteomes" id="UP000288395">
    <property type="component" value="Unassembled WGS sequence"/>
</dbReference>
<dbReference type="Gene3D" id="1.10.40.50">
    <property type="entry name" value="Probable gtpase engc, domain 3"/>
    <property type="match status" value="1"/>
</dbReference>
<comment type="cofactor">
    <cofactor evidence="3">
        <name>Zn(2+)</name>
        <dbReference type="ChEBI" id="CHEBI:29105"/>
    </cofactor>
    <text evidence="3">Binds 1 zinc ion per subunit.</text>
</comment>
<dbReference type="InterPro" id="IPR012340">
    <property type="entry name" value="NA-bd_OB-fold"/>
</dbReference>
<dbReference type="InterPro" id="IPR010914">
    <property type="entry name" value="RsgA_GTPase_dom"/>
</dbReference>
<feature type="binding site" evidence="3">
    <location>
        <begin position="161"/>
        <end position="164"/>
    </location>
    <ligand>
        <name>GTP</name>
        <dbReference type="ChEBI" id="CHEBI:37565"/>
    </ligand>
</feature>
<keyword evidence="2 3" id="KW-0342">GTP-binding</keyword>
<feature type="domain" description="CP-type G" evidence="6">
    <location>
        <begin position="113"/>
        <end position="273"/>
    </location>
</feature>
<dbReference type="EMBL" id="PIPJ01000009">
    <property type="protein sequence ID" value="RUO19024.1"/>
    <property type="molecule type" value="Genomic_DNA"/>
</dbReference>
<feature type="binding site" evidence="3">
    <location>
        <position position="302"/>
    </location>
    <ligand>
        <name>Zn(2+)</name>
        <dbReference type="ChEBI" id="CHEBI:29105"/>
    </ligand>
</feature>
<keyword evidence="3" id="KW-0699">rRNA-binding</keyword>
<dbReference type="InterPro" id="IPR030378">
    <property type="entry name" value="G_CP_dom"/>
</dbReference>
<comment type="subunit">
    <text evidence="3">Monomer. Associates with 30S ribosomal subunit, binds 16S rRNA.</text>
</comment>
<dbReference type="GO" id="GO:0019843">
    <property type="term" value="F:rRNA binding"/>
    <property type="evidence" value="ECO:0007669"/>
    <property type="project" value="UniProtKB-KW"/>
</dbReference>
<dbReference type="PANTHER" id="PTHR32120">
    <property type="entry name" value="SMALL RIBOSOMAL SUBUNIT BIOGENESIS GTPASE RSGA"/>
    <property type="match status" value="1"/>
</dbReference>
<comment type="function">
    <text evidence="3">One of several proteins that assist in the late maturation steps of the functional core of the 30S ribosomal subunit. Helps release RbfA from mature subunits. May play a role in the assembly of ribosomal proteins into the subunit. Circularly permuted GTPase that catalyzes slow GTP hydrolysis, GTPase activity is stimulated by the 30S ribosomal subunit.</text>
</comment>
<accession>A0A432VRU4</accession>
<dbReference type="CDD" id="cd01854">
    <property type="entry name" value="YjeQ_EngC"/>
    <property type="match status" value="1"/>
</dbReference>
<feature type="compositionally biased region" description="Basic residues" evidence="4">
    <location>
        <begin position="1"/>
        <end position="16"/>
    </location>
</feature>
<evidence type="ECO:0000256" key="4">
    <source>
        <dbReference type="SAM" id="MobiDB-lite"/>
    </source>
</evidence>
<dbReference type="InterPro" id="IPR027417">
    <property type="entry name" value="P-loop_NTPase"/>
</dbReference>
<dbReference type="GO" id="GO:0046872">
    <property type="term" value="F:metal ion binding"/>
    <property type="evidence" value="ECO:0007669"/>
    <property type="project" value="UniProtKB-KW"/>
</dbReference>
<name>A0A432VRU4_9GAMM</name>
<protein>
    <recommendedName>
        <fullName evidence="3">Small ribosomal subunit biogenesis GTPase RsgA</fullName>
        <ecNumber evidence="3">3.6.1.-</ecNumber>
    </recommendedName>
</protein>
<evidence type="ECO:0000259" key="5">
    <source>
        <dbReference type="PROSITE" id="PS50936"/>
    </source>
</evidence>
<comment type="similarity">
    <text evidence="3">Belongs to the TRAFAC class YlqF/YawG GTPase family. RsgA subfamily.</text>
</comment>
<evidence type="ECO:0000256" key="3">
    <source>
        <dbReference type="HAMAP-Rule" id="MF_01820"/>
    </source>
</evidence>
<dbReference type="EC" id="3.6.1.-" evidence="3"/>
<dbReference type="RefSeq" id="WP_126768134.1">
    <property type="nucleotide sequence ID" value="NZ_PIPJ01000009.1"/>
</dbReference>
<dbReference type="NCBIfam" id="TIGR00157">
    <property type="entry name" value="ribosome small subunit-dependent GTPase A"/>
    <property type="match status" value="1"/>
</dbReference>
<keyword evidence="3" id="KW-0378">Hydrolase</keyword>
<dbReference type="NCBIfam" id="NF008931">
    <property type="entry name" value="PRK12288.1"/>
    <property type="match status" value="1"/>
</dbReference>
<dbReference type="Gene3D" id="2.40.50.140">
    <property type="entry name" value="Nucleic acid-binding proteins"/>
    <property type="match status" value="1"/>
</dbReference>
<organism evidence="7 8">
    <name type="scientific">Aliidiomarina iranensis</name>
    <dbReference type="NCBI Taxonomy" id="1434071"/>
    <lineage>
        <taxon>Bacteria</taxon>
        <taxon>Pseudomonadati</taxon>
        <taxon>Pseudomonadota</taxon>
        <taxon>Gammaproteobacteria</taxon>
        <taxon>Alteromonadales</taxon>
        <taxon>Idiomarinaceae</taxon>
        <taxon>Aliidiomarina</taxon>
    </lineage>
</organism>
<evidence type="ECO:0000256" key="1">
    <source>
        <dbReference type="ARBA" id="ARBA00022741"/>
    </source>
</evidence>
<reference evidence="8" key="1">
    <citation type="journal article" date="2018" name="Front. Microbiol.">
        <title>Genome-Based Analysis Reveals the Taxonomy and Diversity of the Family Idiomarinaceae.</title>
        <authorList>
            <person name="Liu Y."/>
            <person name="Lai Q."/>
            <person name="Shao Z."/>
        </authorList>
    </citation>
    <scope>NUCLEOTIDE SEQUENCE [LARGE SCALE GENOMIC DNA]</scope>
    <source>
        <strain evidence="8">GBPy7</strain>
    </source>
</reference>
<dbReference type="GO" id="GO:0003924">
    <property type="term" value="F:GTPase activity"/>
    <property type="evidence" value="ECO:0007669"/>
    <property type="project" value="UniProtKB-UniRule"/>
</dbReference>
<dbReference type="HAMAP" id="MF_01820">
    <property type="entry name" value="GTPase_RsgA"/>
    <property type="match status" value="1"/>
</dbReference>
<evidence type="ECO:0000256" key="2">
    <source>
        <dbReference type="ARBA" id="ARBA00023134"/>
    </source>
</evidence>
<dbReference type="GO" id="GO:0005737">
    <property type="term" value="C:cytoplasm"/>
    <property type="evidence" value="ECO:0007669"/>
    <property type="project" value="UniProtKB-SubCell"/>
</dbReference>
<evidence type="ECO:0000313" key="7">
    <source>
        <dbReference type="EMBL" id="RUO19024.1"/>
    </source>
</evidence>
<dbReference type="GO" id="GO:0042274">
    <property type="term" value="P:ribosomal small subunit biogenesis"/>
    <property type="evidence" value="ECO:0007669"/>
    <property type="project" value="UniProtKB-UniRule"/>
</dbReference>
<dbReference type="GO" id="GO:0005525">
    <property type="term" value="F:GTP binding"/>
    <property type="evidence" value="ECO:0007669"/>
    <property type="project" value="UniProtKB-UniRule"/>
</dbReference>
<dbReference type="AlphaFoldDB" id="A0A432VRU4"/>
<keyword evidence="3" id="KW-0862">Zinc</keyword>
<feature type="region of interest" description="Disordered" evidence="4">
    <location>
        <begin position="1"/>
        <end position="37"/>
    </location>
</feature>
<feature type="domain" description="EngC GTPase" evidence="5">
    <location>
        <begin position="122"/>
        <end position="271"/>
    </location>
</feature>
<feature type="binding site" evidence="3">
    <location>
        <position position="310"/>
    </location>
    <ligand>
        <name>Zn(2+)</name>
        <dbReference type="ChEBI" id="CHEBI:29105"/>
    </ligand>
</feature>
<feature type="binding site" evidence="3">
    <location>
        <position position="297"/>
    </location>
    <ligand>
        <name>Zn(2+)</name>
        <dbReference type="ChEBI" id="CHEBI:29105"/>
    </ligand>
</feature>
<dbReference type="OrthoDB" id="9809485at2"/>
<keyword evidence="3" id="KW-0694">RNA-binding</keyword>
<dbReference type="PANTHER" id="PTHR32120:SF11">
    <property type="entry name" value="SMALL RIBOSOMAL SUBUNIT BIOGENESIS GTPASE RSGA 1, MITOCHONDRIAL-RELATED"/>
    <property type="match status" value="1"/>
</dbReference>
<dbReference type="InterPro" id="IPR004881">
    <property type="entry name" value="Ribosome_biogen_GTPase_RsgA"/>
</dbReference>
<dbReference type="Gene3D" id="3.40.50.300">
    <property type="entry name" value="P-loop containing nucleotide triphosphate hydrolases"/>
    <property type="match status" value="1"/>
</dbReference>
<dbReference type="PROSITE" id="PS51721">
    <property type="entry name" value="G_CP"/>
    <property type="match status" value="1"/>
</dbReference>
<feature type="binding site" evidence="3">
    <location>
        <begin position="215"/>
        <end position="223"/>
    </location>
    <ligand>
        <name>GTP</name>
        <dbReference type="ChEBI" id="CHEBI:37565"/>
    </ligand>
</feature>
<keyword evidence="1 3" id="KW-0547">Nucleotide-binding</keyword>
<dbReference type="Pfam" id="PF03193">
    <property type="entry name" value="RsgA_GTPase"/>
    <property type="match status" value="1"/>
</dbReference>
<dbReference type="SUPFAM" id="SSF52540">
    <property type="entry name" value="P-loop containing nucleoside triphosphate hydrolases"/>
    <property type="match status" value="1"/>
</dbReference>
<comment type="subcellular location">
    <subcellularLocation>
        <location evidence="3">Cytoplasm</location>
    </subcellularLocation>
</comment>
<dbReference type="PROSITE" id="PS50936">
    <property type="entry name" value="ENGC_GTPASE"/>
    <property type="match status" value="1"/>
</dbReference>
<feature type="binding site" evidence="3">
    <location>
        <position position="304"/>
    </location>
    <ligand>
        <name>Zn(2+)</name>
        <dbReference type="ChEBI" id="CHEBI:29105"/>
    </ligand>
</feature>
<keyword evidence="8" id="KW-1185">Reference proteome</keyword>
<keyword evidence="3" id="KW-0479">Metal-binding</keyword>
<feature type="compositionally biased region" description="Basic and acidic residues" evidence="4">
    <location>
        <begin position="17"/>
        <end position="29"/>
    </location>
</feature>
<keyword evidence="3" id="KW-0690">Ribosome biogenesis</keyword>
<evidence type="ECO:0000313" key="8">
    <source>
        <dbReference type="Proteomes" id="UP000288395"/>
    </source>
</evidence>
<sequence length="339" mass="37262">MAKRTKLTKGQMRRVRSNRDQRLAKRQSENETEWQDDQLGRLESGRVVSRFGQHADILTDTGEILRCNIRRNVSTLVTGDRVAWRRAAATEQGLQGVVEASEDRESVLCRPDQYDGIKPIAANVERIFIVSSPQPAFSDQIIDRYLVACEDAGIEPVIVMNKTDLIQAEEAEHIANRLAVYAAMGYQVLHASATTNEGIAELRAAFENKISVLVGQSGVGKSSLIQAALPEVSLAIGAISSNSGLGQHTTTVARWFPLAKGGALIDSPGIREFGLWHIAADRVTYCFKDFRPFLGGCKFRDCSHTSDPGCALQQAVADGELDAGRLENYHRIIQSLQQN</sequence>
<gene>
    <name evidence="3" type="primary">rsgA</name>
    <name evidence="7" type="ORF">CWE08_10725</name>
</gene>
<evidence type="ECO:0000259" key="6">
    <source>
        <dbReference type="PROSITE" id="PS51721"/>
    </source>
</evidence>
<keyword evidence="3" id="KW-0963">Cytoplasm</keyword>
<comment type="caution">
    <text evidence="7">The sequence shown here is derived from an EMBL/GenBank/DDBJ whole genome shotgun (WGS) entry which is preliminary data.</text>
</comment>